<dbReference type="InterPro" id="IPR008928">
    <property type="entry name" value="6-hairpin_glycosidase_sf"/>
</dbReference>
<protein>
    <submittedName>
        <fullName evidence="3">AGE family epimerase/isomerase</fullName>
    </submittedName>
</protein>
<dbReference type="InterPro" id="IPR010819">
    <property type="entry name" value="AGE/CE"/>
</dbReference>
<comment type="similarity">
    <text evidence="1">Belongs to the N-acylglucosamine 2-epimerase family.</text>
</comment>
<dbReference type="EMBL" id="JBHSML010000014">
    <property type="protein sequence ID" value="MFC5518816.1"/>
    <property type="molecule type" value="Genomic_DNA"/>
</dbReference>
<dbReference type="Pfam" id="PF07221">
    <property type="entry name" value="GlcNAc_2-epim"/>
    <property type="match status" value="1"/>
</dbReference>
<dbReference type="RefSeq" id="WP_266344424.1">
    <property type="nucleotide sequence ID" value="NZ_JAPKNH010000005.1"/>
</dbReference>
<organism evidence="3 4">
    <name type="scientific">Kaistia terrae</name>
    <dbReference type="NCBI Taxonomy" id="537017"/>
    <lineage>
        <taxon>Bacteria</taxon>
        <taxon>Pseudomonadati</taxon>
        <taxon>Pseudomonadota</taxon>
        <taxon>Alphaproteobacteria</taxon>
        <taxon>Hyphomicrobiales</taxon>
        <taxon>Kaistiaceae</taxon>
        <taxon>Kaistia</taxon>
    </lineage>
</organism>
<evidence type="ECO:0000313" key="4">
    <source>
        <dbReference type="Proteomes" id="UP001596150"/>
    </source>
</evidence>
<evidence type="ECO:0000256" key="1">
    <source>
        <dbReference type="ARBA" id="ARBA00008558"/>
    </source>
</evidence>
<sequence length="402" mass="45718">MPPYPDFRSNAFLLDQIERAMGFFYPANFDSQGGFFNELDNEGKVVDLAPRSLVHTCRTLFNHATAYRLFGRAENRRAARHALDFLTGVHRLPATKGYLFELDFNDGVVTPKGTDNITYGMSFVVLAYATALKAGFVEAGAWLDEAFDTMERHLYEPAYGLYADQASADWSEIRSYRGQNGNMHACEAMLVAYEATGEARYLDRAETLAAAMTLRQAKMSPIGQLWEHYKTDWSFDPHYNFNDHSDGYRPWGYLTGHQTEWAKLLLILDGYLSRPWHVERARELFDEGVACAWDEARGGLAYSYGHDKANYDDSKQQWVHAESLGAAAHLAAATGEQAYWDWYDRIWRYAYDHLVDHEHGGWFRALDVNSKVTTDRRGAPEPDYHNIGACAEILVVLERIGA</sequence>
<reference evidence="4" key="1">
    <citation type="journal article" date="2019" name="Int. J. Syst. Evol. Microbiol.">
        <title>The Global Catalogue of Microorganisms (GCM) 10K type strain sequencing project: providing services to taxonomists for standard genome sequencing and annotation.</title>
        <authorList>
            <consortium name="The Broad Institute Genomics Platform"/>
            <consortium name="The Broad Institute Genome Sequencing Center for Infectious Disease"/>
            <person name="Wu L."/>
            <person name="Ma J."/>
        </authorList>
    </citation>
    <scope>NUCLEOTIDE SEQUENCE [LARGE SCALE GENOMIC DNA]</scope>
    <source>
        <strain evidence="4">KACC 12633</strain>
    </source>
</reference>
<keyword evidence="2" id="KW-0413">Isomerase</keyword>
<gene>
    <name evidence="3" type="ORF">ACFPP9_23785</name>
</gene>
<dbReference type="Proteomes" id="UP001596150">
    <property type="component" value="Unassembled WGS sequence"/>
</dbReference>
<dbReference type="Gene3D" id="1.50.10.10">
    <property type="match status" value="1"/>
</dbReference>
<evidence type="ECO:0000256" key="2">
    <source>
        <dbReference type="ARBA" id="ARBA00023235"/>
    </source>
</evidence>
<proteinExistence type="inferred from homology"/>
<keyword evidence="4" id="KW-1185">Reference proteome</keyword>
<accession>A0ABW0Q2K7</accession>
<name>A0ABW0Q2K7_9HYPH</name>
<dbReference type="InterPro" id="IPR012341">
    <property type="entry name" value="6hp_glycosidase-like_sf"/>
</dbReference>
<dbReference type="SUPFAM" id="SSF48208">
    <property type="entry name" value="Six-hairpin glycosidases"/>
    <property type="match status" value="1"/>
</dbReference>
<evidence type="ECO:0000313" key="3">
    <source>
        <dbReference type="EMBL" id="MFC5518816.1"/>
    </source>
</evidence>
<dbReference type="PANTHER" id="PTHR15108">
    <property type="entry name" value="N-ACYLGLUCOSAMINE-2-EPIMERASE"/>
    <property type="match status" value="1"/>
</dbReference>
<comment type="caution">
    <text evidence="3">The sequence shown here is derived from an EMBL/GenBank/DDBJ whole genome shotgun (WGS) entry which is preliminary data.</text>
</comment>